<protein>
    <submittedName>
        <fullName evidence="3">Uncharacterized protein</fullName>
    </submittedName>
</protein>
<sequence length="730" mass="84019">MISFLEERSTPTSQDIEQRSSTTTDTNESSSSSSDYCHRNPNSAECEKPVNSNSLIIGLCIALPCFAIFCVLGFFLYRNYRKDKKESLEHDPDFDENGEATALPDYPGIRGVQENPFHSRNSIRYPMEQIEKGYTGDSGGGGGYEKGEFQYYQYSRQEPPYVDSVVLPYQHQSSSKLSLDDYARQLGDPSVRPRTRTSSLHMEKMPYSQSRVPSSQNSPTKKVQGRQYTGVPNVSNVALEENLHDASHITEMSDESDSIENQPRQRDFGVTYENESDVSINKTIPQIVVSEEDSSSQPQDTTTESQSLSPFDNDENNHQTEDTMDDSISPKTSPLKDNDNDDAANDDDDDDADNFQFSTKKSRFNFEDVATKQGTKSPRISAFNLLTNDSDNENDDNLDHLTPQQEEEIKRMKSVYKIYFDRDTDKGNSKNIQADENYSLPMHKINDKMHVDASYGNRYSNTSSVYVDTDSIQQEQNQQQYQQRYHQQHQQQQQRQQNYYNQFNQQYQQQYGTPVDPQLYQQYQQKQYHYFQSQQHNNQQQWQWQQQQQQQQQPLQRPLPPLQRLPNPSDLRKSSLQTFTDFKQSEKNHVVTSPPTGKHPFVPIENDAVWTSPVSSPKTQTQGAFPQQQQQQQQQQQHSQQDLTSQQYYQIQLQQNKTVPSATQLARSSVVMINPVTEITKSRKFKPAGSLPSSNNLHQQFGYSDLNGPENDLLPGNRKSDVRRMMNTNF</sequence>
<feature type="transmembrane region" description="Helical" evidence="2">
    <location>
        <begin position="55"/>
        <end position="77"/>
    </location>
</feature>
<evidence type="ECO:0000256" key="2">
    <source>
        <dbReference type="SAM" id="Phobius"/>
    </source>
</evidence>
<dbReference type="EMBL" id="JAHUZD010000137">
    <property type="protein sequence ID" value="KAI3403163.2"/>
    <property type="molecule type" value="Genomic_DNA"/>
</dbReference>
<organism evidence="3 4">
    <name type="scientific">Candida oxycetoniae</name>
    <dbReference type="NCBI Taxonomy" id="497107"/>
    <lineage>
        <taxon>Eukaryota</taxon>
        <taxon>Fungi</taxon>
        <taxon>Dikarya</taxon>
        <taxon>Ascomycota</taxon>
        <taxon>Saccharomycotina</taxon>
        <taxon>Pichiomycetes</taxon>
        <taxon>Debaryomycetaceae</taxon>
        <taxon>Candida/Lodderomyces clade</taxon>
        <taxon>Candida</taxon>
    </lineage>
</organism>
<feature type="compositionally biased region" description="Low complexity" evidence="1">
    <location>
        <begin position="541"/>
        <end position="556"/>
    </location>
</feature>
<feature type="region of interest" description="Disordered" evidence="1">
    <location>
        <begin position="1"/>
        <end position="47"/>
    </location>
</feature>
<keyword evidence="2" id="KW-0472">Membrane</keyword>
<feature type="region of interest" description="Disordered" evidence="1">
    <location>
        <begin position="475"/>
        <end position="496"/>
    </location>
</feature>
<keyword evidence="2" id="KW-1133">Transmembrane helix</keyword>
<gene>
    <name evidence="3" type="ORF">KGF56_004052</name>
</gene>
<feature type="compositionally biased region" description="Polar residues" evidence="1">
    <location>
        <begin position="207"/>
        <end position="229"/>
    </location>
</feature>
<dbReference type="RefSeq" id="XP_049178910.1">
    <property type="nucleotide sequence ID" value="XM_049325450.1"/>
</dbReference>
<dbReference type="AlphaFoldDB" id="A0AAI9SUX6"/>
<dbReference type="Pfam" id="PF08693">
    <property type="entry name" value="SKG6"/>
    <property type="match status" value="1"/>
</dbReference>
<feature type="compositionally biased region" description="Low complexity" evidence="1">
    <location>
        <begin position="20"/>
        <end position="34"/>
    </location>
</feature>
<dbReference type="GeneID" id="73381667"/>
<feature type="region of interest" description="Disordered" evidence="1">
    <location>
        <begin position="185"/>
        <end position="229"/>
    </location>
</feature>
<feature type="region of interest" description="Disordered" evidence="1">
    <location>
        <begin position="88"/>
        <end position="123"/>
    </location>
</feature>
<reference evidence="3" key="1">
    <citation type="journal article" date="2022" name="DNA Res.">
        <title>Genome analysis of five recently described species of the CUG-Ser clade uncovers Candida theae as a new hybrid lineage with pathogenic potential in the Candida parapsilosis species complex.</title>
        <authorList>
            <person name="Mixao V."/>
            <person name="Del Olmo V."/>
            <person name="Hegedusova E."/>
            <person name="Saus E."/>
            <person name="Pryszcz L."/>
            <person name="Cillingova A."/>
            <person name="Nosek J."/>
            <person name="Gabaldon T."/>
        </authorList>
    </citation>
    <scope>NUCLEOTIDE SEQUENCE</scope>
    <source>
        <strain evidence="3">CBS 10844</strain>
    </source>
</reference>
<proteinExistence type="predicted"/>
<evidence type="ECO:0000256" key="1">
    <source>
        <dbReference type="SAM" id="MobiDB-lite"/>
    </source>
</evidence>
<accession>A0AAI9SUX6</accession>
<feature type="compositionally biased region" description="Acidic residues" evidence="1">
    <location>
        <begin position="339"/>
        <end position="353"/>
    </location>
</feature>
<evidence type="ECO:0000313" key="3">
    <source>
        <dbReference type="EMBL" id="KAI3403163.2"/>
    </source>
</evidence>
<dbReference type="InterPro" id="IPR014805">
    <property type="entry name" value="SKG6/TOS2-like"/>
</dbReference>
<feature type="region of interest" description="Disordered" evidence="1">
    <location>
        <begin position="541"/>
        <end position="641"/>
    </location>
</feature>
<name>A0AAI9SUX6_9ASCO</name>
<keyword evidence="2" id="KW-0812">Transmembrane</keyword>
<dbReference type="Proteomes" id="UP001202479">
    <property type="component" value="Unassembled WGS sequence"/>
</dbReference>
<keyword evidence="4" id="KW-1185">Reference proteome</keyword>
<feature type="region of interest" description="Disordered" evidence="1">
    <location>
        <begin position="289"/>
        <end position="356"/>
    </location>
</feature>
<feature type="compositionally biased region" description="Low complexity" evidence="1">
    <location>
        <begin position="619"/>
        <end position="641"/>
    </location>
</feature>
<feature type="compositionally biased region" description="Polar residues" evidence="1">
    <location>
        <begin position="295"/>
        <end position="310"/>
    </location>
</feature>
<evidence type="ECO:0000313" key="4">
    <source>
        <dbReference type="Proteomes" id="UP001202479"/>
    </source>
</evidence>
<comment type="caution">
    <text evidence="3">The sequence shown here is derived from an EMBL/GenBank/DDBJ whole genome shotgun (WGS) entry which is preliminary data.</text>
</comment>